<organism evidence="1 2">
    <name type="scientific">Rhizobium leguminosarum</name>
    <dbReference type="NCBI Taxonomy" id="384"/>
    <lineage>
        <taxon>Bacteria</taxon>
        <taxon>Pseudomonadati</taxon>
        <taxon>Pseudomonadota</taxon>
        <taxon>Alphaproteobacteria</taxon>
        <taxon>Hyphomicrobiales</taxon>
        <taxon>Rhizobiaceae</taxon>
        <taxon>Rhizobium/Agrobacterium group</taxon>
        <taxon>Rhizobium</taxon>
    </lineage>
</organism>
<evidence type="ECO:0000313" key="1">
    <source>
        <dbReference type="EMBL" id="API52905.1"/>
    </source>
</evidence>
<dbReference type="RefSeq" id="WP_072639350.1">
    <property type="nucleotide sequence ID" value="NZ_CP018228.1"/>
</dbReference>
<gene>
    <name evidence="1" type="ORF">BMW22_15890</name>
</gene>
<proteinExistence type="predicted"/>
<evidence type="ECO:0000313" key="2">
    <source>
        <dbReference type="Proteomes" id="UP000183050"/>
    </source>
</evidence>
<reference evidence="1 2" key="1">
    <citation type="submission" date="2016-11" db="EMBL/GenBank/DDBJ databases">
        <title>Rhizobium leguminosarum bv. viciae strain Vaf12 isolated from Vavilovia formosa root nodules from Russia, Dagestan.</title>
        <authorList>
            <person name="Kimeklis A."/>
        </authorList>
    </citation>
    <scope>NUCLEOTIDE SEQUENCE [LARGE SCALE GENOMIC DNA]</scope>
    <source>
        <strain evidence="1 2">Vaf-108</strain>
    </source>
</reference>
<dbReference type="AlphaFoldDB" id="A0A1L3ZB66"/>
<dbReference type="Proteomes" id="UP000183050">
    <property type="component" value="Chromosome"/>
</dbReference>
<dbReference type="EMBL" id="CP018228">
    <property type="protein sequence ID" value="API52905.1"/>
    <property type="molecule type" value="Genomic_DNA"/>
</dbReference>
<sequence>MIDQLKSFPGIKGPPNEFSEGMDIRDWFAGQALGSGIIDGHDLNDSQLSELFGTDRTNITQEEIAAAIAYRIADAMIAHRKGGAS</sequence>
<protein>
    <submittedName>
        <fullName evidence="1">Uncharacterized protein</fullName>
    </submittedName>
</protein>
<name>A0A1L3ZB66_RHILE</name>
<accession>A0A1L3ZB66</accession>